<accession>A0A3D9BV67</accession>
<evidence type="ECO:0000313" key="1">
    <source>
        <dbReference type="EMBL" id="REC57435.1"/>
    </source>
</evidence>
<comment type="caution">
    <text evidence="1">The sequence shown here is derived from an EMBL/GenBank/DDBJ whole genome shotgun (WGS) entry which is preliminary data.</text>
</comment>
<evidence type="ECO:0000313" key="2">
    <source>
        <dbReference type="Proteomes" id="UP000256512"/>
    </source>
</evidence>
<reference evidence="1 2" key="1">
    <citation type="journal article" date="2006" name="Int. J. Syst. Evol. Microbiol.">
        <title>Chryseobacterium piscium sp. nov., isolated from fish of the South Atlantic Ocean off South Africa.</title>
        <authorList>
            <person name="de Beer H."/>
            <person name="Hugo C.J."/>
            <person name="Jooste P.J."/>
            <person name="Vancanneyt M."/>
            <person name="Coenye T."/>
            <person name="Vandamme P."/>
        </authorList>
    </citation>
    <scope>NUCLEOTIDE SEQUENCE [LARGE SCALE GENOMIC DNA]</scope>
    <source>
        <strain evidence="1 2">CCUG 51923</strain>
    </source>
</reference>
<evidence type="ECO:0008006" key="3">
    <source>
        <dbReference type="Google" id="ProtNLM"/>
    </source>
</evidence>
<sequence>MPHEYLRVAFLSTICAKLYSTILNQCIIFIVDHSGPGSEIRSALAKAVDITSDLAPLEILQYEKYIFNLPIGWAGIITKNGEIITNITSKSRKAVDISGKYGVKLISAIVTHNHLRGNSLSTSDIRRFMFQGLKELCAVAGTNGSVFVLPPLPHDSIVWLF</sequence>
<dbReference type="AlphaFoldDB" id="A0A3D9BV67"/>
<organism evidence="1 2">
    <name type="scientific">Chryseobacterium piscium</name>
    <dbReference type="NCBI Taxonomy" id="333702"/>
    <lineage>
        <taxon>Bacteria</taxon>
        <taxon>Pseudomonadati</taxon>
        <taxon>Bacteroidota</taxon>
        <taxon>Flavobacteriia</taxon>
        <taxon>Flavobacteriales</taxon>
        <taxon>Weeksellaceae</taxon>
        <taxon>Chryseobacterium group</taxon>
        <taxon>Chryseobacterium</taxon>
    </lineage>
</organism>
<keyword evidence="2" id="KW-1185">Reference proteome</keyword>
<dbReference type="RefSeq" id="WP_115948563.1">
    <property type="nucleotide sequence ID" value="NZ_QNVS01000001.1"/>
</dbReference>
<proteinExistence type="predicted"/>
<dbReference type="Proteomes" id="UP000256512">
    <property type="component" value="Unassembled WGS sequence"/>
</dbReference>
<gene>
    <name evidence="1" type="ORF">DRF62_00290</name>
</gene>
<name>A0A3D9BV67_9FLAO</name>
<dbReference type="EMBL" id="QNVS01000001">
    <property type="protein sequence ID" value="REC57435.1"/>
    <property type="molecule type" value="Genomic_DNA"/>
</dbReference>
<protein>
    <recommendedName>
        <fullName evidence="3">RadC-like JAB domain-containing protein</fullName>
    </recommendedName>
</protein>